<dbReference type="Pfam" id="PF12680">
    <property type="entry name" value="SnoaL_2"/>
    <property type="match status" value="1"/>
</dbReference>
<comment type="caution">
    <text evidence="2">The sequence shown here is derived from an EMBL/GenBank/DDBJ whole genome shotgun (WGS) entry which is preliminary data.</text>
</comment>
<keyword evidence="3" id="KW-1185">Reference proteome</keyword>
<dbReference type="InterPro" id="IPR037401">
    <property type="entry name" value="SnoaL-like"/>
</dbReference>
<dbReference type="SUPFAM" id="SSF54427">
    <property type="entry name" value="NTF2-like"/>
    <property type="match status" value="1"/>
</dbReference>
<accession>A0A848LJJ8</accession>
<evidence type="ECO:0000313" key="2">
    <source>
        <dbReference type="EMBL" id="NMO17901.1"/>
    </source>
</evidence>
<protein>
    <submittedName>
        <fullName evidence="2">SnoaL-like domain-containing protein</fullName>
    </submittedName>
</protein>
<dbReference type="Gene3D" id="3.10.450.50">
    <property type="match status" value="1"/>
</dbReference>
<gene>
    <name evidence="2" type="ORF">HG543_24020</name>
</gene>
<dbReference type="Proteomes" id="UP000518300">
    <property type="component" value="Unassembled WGS sequence"/>
</dbReference>
<evidence type="ECO:0000313" key="3">
    <source>
        <dbReference type="Proteomes" id="UP000518300"/>
    </source>
</evidence>
<name>A0A848LJJ8_9BACT</name>
<evidence type="ECO:0000259" key="1">
    <source>
        <dbReference type="Pfam" id="PF12680"/>
    </source>
</evidence>
<feature type="domain" description="SnoaL-like" evidence="1">
    <location>
        <begin position="28"/>
        <end position="123"/>
    </location>
</feature>
<organism evidence="2 3">
    <name type="scientific">Pyxidicoccus fallax</name>
    <dbReference type="NCBI Taxonomy" id="394095"/>
    <lineage>
        <taxon>Bacteria</taxon>
        <taxon>Pseudomonadati</taxon>
        <taxon>Myxococcota</taxon>
        <taxon>Myxococcia</taxon>
        <taxon>Myxococcales</taxon>
        <taxon>Cystobacterineae</taxon>
        <taxon>Myxococcaceae</taxon>
        <taxon>Pyxidicoccus</taxon>
    </lineage>
</organism>
<proteinExistence type="predicted"/>
<reference evidence="2 3" key="1">
    <citation type="submission" date="2020-04" db="EMBL/GenBank/DDBJ databases">
        <title>Draft genome of Pyxidicoccus fallax type strain.</title>
        <authorList>
            <person name="Whitworth D.E."/>
        </authorList>
    </citation>
    <scope>NUCLEOTIDE SEQUENCE [LARGE SCALE GENOMIC DNA]</scope>
    <source>
        <strain evidence="2 3">DSM 14698</strain>
    </source>
</reference>
<dbReference type="EMBL" id="JABBJJ010000114">
    <property type="protein sequence ID" value="NMO17901.1"/>
    <property type="molecule type" value="Genomic_DNA"/>
</dbReference>
<dbReference type="InterPro" id="IPR032710">
    <property type="entry name" value="NTF2-like_dom_sf"/>
</dbReference>
<sequence>MPYGTTEADARTTRSTVEALLQGLEAGKSVAELFAEQVDWDIPGAKEVPWIGRRSTRAEVAGFFDSLHDHVIVHEFRVTQILVDGRDAVLLGRLHDTVKATGRPLTTAFAIHLTVEKGHITRYHLYEDSYAVARAVIP</sequence>
<dbReference type="AlphaFoldDB" id="A0A848LJJ8"/>